<reference evidence="5 6" key="1">
    <citation type="journal article" date="2018" name="Environ. Microbiol.">
        <title>Novel energy conservation strategies and behaviour of Pelotomaculum schinkii driving syntrophic propionate catabolism.</title>
        <authorList>
            <person name="Hidalgo-Ahumada C.A.P."/>
            <person name="Nobu M.K."/>
            <person name="Narihiro T."/>
            <person name="Tamaki H."/>
            <person name="Liu W.T."/>
            <person name="Kamagata Y."/>
            <person name="Stams A.J.M."/>
            <person name="Imachi H."/>
            <person name="Sousa D.Z."/>
        </authorList>
    </citation>
    <scope>NUCLEOTIDE SEQUENCE [LARGE SCALE GENOMIC DNA]</scope>
    <source>
        <strain evidence="5 6">HH</strain>
    </source>
</reference>
<dbReference type="Gene3D" id="1.20.1260.10">
    <property type="match status" value="1"/>
</dbReference>
<feature type="region of interest" description="Disordered" evidence="4">
    <location>
        <begin position="199"/>
        <end position="219"/>
    </location>
</feature>
<evidence type="ECO:0000313" key="5">
    <source>
        <dbReference type="EMBL" id="TEB05002.1"/>
    </source>
</evidence>
<name>A0A4Y7R895_9FIRM</name>
<dbReference type="Pfam" id="PF07875">
    <property type="entry name" value="Coat_F"/>
    <property type="match status" value="2"/>
</dbReference>
<evidence type="ECO:0000256" key="4">
    <source>
        <dbReference type="SAM" id="MobiDB-lite"/>
    </source>
</evidence>
<protein>
    <submittedName>
        <fullName evidence="5">Coat F domain protein</fullName>
    </submittedName>
</protein>
<dbReference type="EMBL" id="QFGA01000003">
    <property type="protein sequence ID" value="TEB05002.1"/>
    <property type="molecule type" value="Genomic_DNA"/>
</dbReference>
<accession>A0A4Y7R895</accession>
<keyword evidence="1" id="KW-0749">Sporulation</keyword>
<evidence type="ECO:0000313" key="6">
    <source>
        <dbReference type="Proteomes" id="UP000298324"/>
    </source>
</evidence>
<dbReference type="PANTHER" id="PTHR39183:SF1">
    <property type="entry name" value="SPORE COAT PROTEIN F-LIKE PROTEIN YHCQ"/>
    <property type="match status" value="1"/>
</dbReference>
<keyword evidence="6" id="KW-1185">Reference proteome</keyword>
<dbReference type="Proteomes" id="UP000298324">
    <property type="component" value="Unassembled WGS sequence"/>
</dbReference>
<proteinExistence type="inferred from homology"/>
<comment type="subcellular location">
    <subcellularLocation>
        <location evidence="2">Spore coat</location>
    </subcellularLocation>
</comment>
<gene>
    <name evidence="5" type="ORF">Psch_03765</name>
</gene>
<dbReference type="InterPro" id="IPR012347">
    <property type="entry name" value="Ferritin-like"/>
</dbReference>
<comment type="caution">
    <text evidence="5">The sequence shown here is derived from an EMBL/GenBank/DDBJ whole genome shotgun (WGS) entry which is preliminary data.</text>
</comment>
<dbReference type="InterPro" id="IPR012851">
    <property type="entry name" value="Spore_coat_CotF-like"/>
</dbReference>
<dbReference type="GO" id="GO:0030435">
    <property type="term" value="P:sporulation resulting in formation of a cellular spore"/>
    <property type="evidence" value="ECO:0007669"/>
    <property type="project" value="UniProtKB-KW"/>
</dbReference>
<evidence type="ECO:0000256" key="3">
    <source>
        <dbReference type="ARBA" id="ARBA00024344"/>
    </source>
</evidence>
<dbReference type="RefSeq" id="WP_134218154.1">
    <property type="nucleotide sequence ID" value="NZ_QFGA01000003.1"/>
</dbReference>
<comment type="similarity">
    <text evidence="3">Belongs to the CotF family.</text>
</comment>
<dbReference type="AlphaFoldDB" id="A0A4Y7R895"/>
<dbReference type="PANTHER" id="PTHR39183">
    <property type="entry name" value="SPORE COAT PROTEIN F-LIKE PROTEIN YHCQ"/>
    <property type="match status" value="1"/>
</dbReference>
<evidence type="ECO:0000256" key="2">
    <source>
        <dbReference type="ARBA" id="ARBA00024325"/>
    </source>
</evidence>
<organism evidence="5 6">
    <name type="scientific">Pelotomaculum schinkii</name>
    <dbReference type="NCBI Taxonomy" id="78350"/>
    <lineage>
        <taxon>Bacteria</taxon>
        <taxon>Bacillati</taxon>
        <taxon>Bacillota</taxon>
        <taxon>Clostridia</taxon>
        <taxon>Eubacteriales</taxon>
        <taxon>Desulfotomaculaceae</taxon>
        <taxon>Pelotomaculum</taxon>
    </lineage>
</organism>
<evidence type="ECO:0000256" key="1">
    <source>
        <dbReference type="ARBA" id="ARBA00022969"/>
    </source>
</evidence>
<sequence>MKFGTHEAMEVHEVLSENTCMIDHYAMYLNQCQDPELRRVLERQQRHMVDTYNTMVNVMQGQGIDVSGAPRITMGSTTRMAGENQPDYGMQQAAPVMPKPEAKTLSDRAISMGALVFHKCGAIRSTSAALECANPNLRNMLATAARSCMEMSYEIFQYMNQKGWYPVPAMPESVMNQMQQTYQPTMVGQGGQTGYGVQMSPGGQTGKAGQMGQINPYGH</sequence>